<dbReference type="Proteomes" id="UP000202440">
    <property type="component" value="Chromosome"/>
</dbReference>
<evidence type="ECO:0000313" key="2">
    <source>
        <dbReference type="EMBL" id="ASP40203.1"/>
    </source>
</evidence>
<feature type="signal peptide" evidence="1">
    <location>
        <begin position="1"/>
        <end position="26"/>
    </location>
</feature>
<dbReference type="EMBL" id="CP022530">
    <property type="protein sequence ID" value="ASP40203.1"/>
    <property type="molecule type" value="Genomic_DNA"/>
</dbReference>
<evidence type="ECO:0008006" key="4">
    <source>
        <dbReference type="Google" id="ProtNLM"/>
    </source>
</evidence>
<sequence length="237" mass="25031">MKVTSKRLLPLHLSALLCSLGWYAHADDSAPTYLVSIQDSEGTHLCNGSYIGQQRVLMSASCQKPAQLTPLAADQSAPASSLSTATPSGVGPIPFPLPGYPTQVRYTLADGSSSTTFAIQTLRVHPFSGGSVVAEVNGVADGVQALSLASHDLIKKLEQAGNTSVSVVGRYQQGDADITVSGYQLVPLDNCAAASGDPLSRELCLMGGHSFANCPPISRVRVLLWCMKPLVRQYCWV</sequence>
<gene>
    <name evidence="2" type="ORF">CHH28_16645</name>
</gene>
<dbReference type="AlphaFoldDB" id="A0A222FPN6"/>
<dbReference type="KEGG" id="bsan:CHH28_16645"/>
<evidence type="ECO:0000256" key="1">
    <source>
        <dbReference type="SAM" id="SignalP"/>
    </source>
</evidence>
<reference evidence="2 3" key="1">
    <citation type="submission" date="2017-07" db="EMBL/GenBank/DDBJ databases">
        <title>Annotated genome sequence of Bacterioplanes sanyensis isolated from Red Sea.</title>
        <authorList>
            <person name="Rehman Z.U."/>
        </authorList>
    </citation>
    <scope>NUCLEOTIDE SEQUENCE [LARGE SCALE GENOMIC DNA]</scope>
    <source>
        <strain evidence="2 3">NV9</strain>
    </source>
</reference>
<name>A0A222FPN6_9GAMM</name>
<proteinExistence type="predicted"/>
<dbReference type="InterPro" id="IPR009003">
    <property type="entry name" value="Peptidase_S1_PA"/>
</dbReference>
<dbReference type="RefSeq" id="WP_094061372.1">
    <property type="nucleotide sequence ID" value="NZ_CP022530.1"/>
</dbReference>
<protein>
    <recommendedName>
        <fullName evidence="4">Peptidase S1 domain-containing protein</fullName>
    </recommendedName>
</protein>
<keyword evidence="1" id="KW-0732">Signal</keyword>
<dbReference type="SUPFAM" id="SSF50494">
    <property type="entry name" value="Trypsin-like serine proteases"/>
    <property type="match status" value="1"/>
</dbReference>
<feature type="chain" id="PRO_5012601020" description="Peptidase S1 domain-containing protein" evidence="1">
    <location>
        <begin position="27"/>
        <end position="237"/>
    </location>
</feature>
<evidence type="ECO:0000313" key="3">
    <source>
        <dbReference type="Proteomes" id="UP000202440"/>
    </source>
</evidence>
<keyword evidence="3" id="KW-1185">Reference proteome</keyword>
<accession>A0A222FPN6</accession>
<organism evidence="2 3">
    <name type="scientific">Bacterioplanes sanyensis</name>
    <dbReference type="NCBI Taxonomy" id="1249553"/>
    <lineage>
        <taxon>Bacteria</taxon>
        <taxon>Pseudomonadati</taxon>
        <taxon>Pseudomonadota</taxon>
        <taxon>Gammaproteobacteria</taxon>
        <taxon>Oceanospirillales</taxon>
        <taxon>Oceanospirillaceae</taxon>
        <taxon>Bacterioplanes</taxon>
    </lineage>
</organism>